<evidence type="ECO:0000256" key="10">
    <source>
        <dbReference type="SAM" id="Phobius"/>
    </source>
</evidence>
<evidence type="ECO:0000259" key="11">
    <source>
        <dbReference type="PROSITE" id="PS50089"/>
    </source>
</evidence>
<dbReference type="InterPro" id="IPR044066">
    <property type="entry name" value="TRIAD_supradom"/>
</dbReference>
<proteinExistence type="predicted"/>
<evidence type="ECO:0000259" key="12">
    <source>
        <dbReference type="PROSITE" id="PS51873"/>
    </source>
</evidence>
<feature type="transmembrane region" description="Helical" evidence="10">
    <location>
        <begin position="6"/>
        <end position="30"/>
    </location>
</feature>
<protein>
    <recommendedName>
        <fullName evidence="2">RBR-type E3 ubiquitin transferase</fullName>
        <ecNumber evidence="2">2.3.2.31</ecNumber>
    </recommendedName>
</protein>
<keyword evidence="15" id="KW-1185">Reference proteome</keyword>
<feature type="transmembrane region" description="Helical" evidence="10">
    <location>
        <begin position="78"/>
        <end position="104"/>
    </location>
</feature>
<dbReference type="PROSITE" id="PS50089">
    <property type="entry name" value="ZF_RING_2"/>
    <property type="match status" value="1"/>
</dbReference>
<evidence type="ECO:0000256" key="1">
    <source>
        <dbReference type="ARBA" id="ARBA00001798"/>
    </source>
</evidence>
<dbReference type="InterPro" id="IPR002867">
    <property type="entry name" value="IBR_dom"/>
</dbReference>
<dbReference type="Gene3D" id="3.30.40.10">
    <property type="entry name" value="Zinc/RING finger domain, C3HC4 (zinc finger)"/>
    <property type="match status" value="1"/>
</dbReference>
<dbReference type="Gene3D" id="1.20.120.1750">
    <property type="match status" value="1"/>
</dbReference>
<evidence type="ECO:0000313" key="15">
    <source>
        <dbReference type="Proteomes" id="UP000663870"/>
    </source>
</evidence>
<dbReference type="SMART" id="SM00647">
    <property type="entry name" value="IBR"/>
    <property type="match status" value="2"/>
</dbReference>
<feature type="transmembrane region" description="Helical" evidence="10">
    <location>
        <begin position="51"/>
        <end position="72"/>
    </location>
</feature>
<keyword evidence="8" id="KW-0862">Zinc</keyword>
<feature type="domain" description="RING-type" evidence="12">
    <location>
        <begin position="339"/>
        <end position="561"/>
    </location>
</feature>
<keyword evidence="4" id="KW-0479">Metal-binding</keyword>
<reference evidence="14" key="1">
    <citation type="submission" date="2021-02" db="EMBL/GenBank/DDBJ databases">
        <authorList>
            <person name="Nowell W R."/>
        </authorList>
    </citation>
    <scope>NUCLEOTIDE SEQUENCE</scope>
</reference>
<dbReference type="InterPro" id="IPR013083">
    <property type="entry name" value="Znf_RING/FYVE/PHD"/>
</dbReference>
<organism evidence="14 15">
    <name type="scientific">Rotaria sordida</name>
    <dbReference type="NCBI Taxonomy" id="392033"/>
    <lineage>
        <taxon>Eukaryota</taxon>
        <taxon>Metazoa</taxon>
        <taxon>Spiralia</taxon>
        <taxon>Gnathifera</taxon>
        <taxon>Rotifera</taxon>
        <taxon>Eurotatoria</taxon>
        <taxon>Bdelloidea</taxon>
        <taxon>Philodinida</taxon>
        <taxon>Philodinidae</taxon>
        <taxon>Rotaria</taxon>
    </lineage>
</organism>
<evidence type="ECO:0000256" key="4">
    <source>
        <dbReference type="ARBA" id="ARBA00022723"/>
    </source>
</evidence>
<dbReference type="InterPro" id="IPR031127">
    <property type="entry name" value="E3_UB_ligase_RBR"/>
</dbReference>
<comment type="catalytic activity">
    <reaction evidence="1">
        <text>[E2 ubiquitin-conjugating enzyme]-S-ubiquitinyl-L-cysteine + [acceptor protein]-L-lysine = [E2 ubiquitin-conjugating enzyme]-L-cysteine + [acceptor protein]-N(6)-ubiquitinyl-L-lysine.</text>
        <dbReference type="EC" id="2.3.2.31"/>
    </reaction>
</comment>
<dbReference type="EMBL" id="CAJNOL010000759">
    <property type="protein sequence ID" value="CAF1190246.1"/>
    <property type="molecule type" value="Genomic_DNA"/>
</dbReference>
<evidence type="ECO:0000256" key="8">
    <source>
        <dbReference type="ARBA" id="ARBA00022833"/>
    </source>
</evidence>
<feature type="transmembrane region" description="Helical" evidence="10">
    <location>
        <begin position="134"/>
        <end position="152"/>
    </location>
</feature>
<dbReference type="Pfam" id="PF22191">
    <property type="entry name" value="IBR_1"/>
    <property type="match status" value="1"/>
</dbReference>
<dbReference type="InterPro" id="IPR001841">
    <property type="entry name" value="Znf_RING"/>
</dbReference>
<evidence type="ECO:0000313" key="14">
    <source>
        <dbReference type="EMBL" id="CAF1190246.1"/>
    </source>
</evidence>
<feature type="transmembrane region" description="Helical" evidence="10">
    <location>
        <begin position="164"/>
        <end position="184"/>
    </location>
</feature>
<evidence type="ECO:0000256" key="7">
    <source>
        <dbReference type="ARBA" id="ARBA00022786"/>
    </source>
</evidence>
<dbReference type="EMBL" id="CAJNOH010000045">
    <property type="protein sequence ID" value="CAF0803734.1"/>
    <property type="molecule type" value="Genomic_DNA"/>
</dbReference>
<dbReference type="PROSITE" id="PS51873">
    <property type="entry name" value="TRIAD"/>
    <property type="match status" value="1"/>
</dbReference>
<dbReference type="PROSITE" id="PS00518">
    <property type="entry name" value="ZF_RING_1"/>
    <property type="match status" value="1"/>
</dbReference>
<keyword evidence="3" id="KW-0808">Transferase</keyword>
<dbReference type="GO" id="GO:0008270">
    <property type="term" value="F:zinc ion binding"/>
    <property type="evidence" value="ECO:0007669"/>
    <property type="project" value="UniProtKB-KW"/>
</dbReference>
<feature type="transmembrane region" description="Helical" evidence="10">
    <location>
        <begin position="257"/>
        <end position="279"/>
    </location>
</feature>
<gene>
    <name evidence="14" type="ORF">JXQ802_LOCUS23835</name>
    <name evidence="13" type="ORF">PYM288_LOCUS4744</name>
</gene>
<dbReference type="EC" id="2.3.2.31" evidence="2"/>
<name>A0A814VKU2_9BILA</name>
<keyword evidence="10" id="KW-0812">Transmembrane</keyword>
<dbReference type="Pfam" id="PF01485">
    <property type="entry name" value="IBR"/>
    <property type="match status" value="1"/>
</dbReference>
<evidence type="ECO:0000256" key="6">
    <source>
        <dbReference type="ARBA" id="ARBA00022771"/>
    </source>
</evidence>
<dbReference type="Proteomes" id="UP000663870">
    <property type="component" value="Unassembled WGS sequence"/>
</dbReference>
<keyword evidence="7" id="KW-0833">Ubl conjugation pathway</keyword>
<dbReference type="Proteomes" id="UP000663854">
    <property type="component" value="Unassembled WGS sequence"/>
</dbReference>
<evidence type="ECO:0000256" key="5">
    <source>
        <dbReference type="ARBA" id="ARBA00022737"/>
    </source>
</evidence>
<dbReference type="InterPro" id="IPR017907">
    <property type="entry name" value="Znf_RING_CS"/>
</dbReference>
<dbReference type="AlphaFoldDB" id="A0A814VKU2"/>
<dbReference type="GO" id="GO:0061630">
    <property type="term" value="F:ubiquitin protein ligase activity"/>
    <property type="evidence" value="ECO:0007669"/>
    <property type="project" value="UniProtKB-EC"/>
</dbReference>
<sequence>MVTTRLKIIILLILSLLSNIILELICNSILNFYPKITLLEHIQSSLTLIRLIGIICIGLICFILLFGTLIMISDHGIFYIYITFLKFFEFILPLIDIINLFLIYQYKIECFNKENSSKIDIEIKKTMHYPSIRFVLSLIFALIRLIINIDIVRRKCDYKWKRKIIILFDLLLFILVNISLIRYLTKNLFRIGRKIILPILIYQLNNLFLNETFWIDSIKLNEHIKRKFNSIFFMKSILSTFYSYTDKDEYLLLKINHLILSIRWIISSCILYLFIGYIFNWDTLQNKTALDQYGILYMCIGFDLLPGIKTTDIFFHSQIKTKNVVAENTRSPSILIKKEQQTCAVCYEDKDSNEFDGLLTTNCQHLNRSLCNSCLFHHVQQVFQITFTDDIYCPEYNCNVKLDYDTVKNILLSNGDNKLVERYDRYIFHRQLEQMDEFIWCSNILCNVGQLNEGGALNNIVTCFNCHQKTCFTHKIKWHEGLSCEEFDMRMDPIYESSRRWIVENSKKCPNCPYQIEKNDGCDHMTCIKCRHEFCWSCLADFQPIRRNGNHRHNSTCKHYVPYNRQ</sequence>
<dbReference type="SUPFAM" id="SSF57850">
    <property type="entry name" value="RING/U-box"/>
    <property type="match status" value="3"/>
</dbReference>
<keyword evidence="5" id="KW-0677">Repeat</keyword>
<keyword evidence="10" id="KW-1133">Transmembrane helix</keyword>
<keyword evidence="6 9" id="KW-0863">Zinc-finger</keyword>
<feature type="transmembrane region" description="Helical" evidence="10">
    <location>
        <begin position="228"/>
        <end position="245"/>
    </location>
</feature>
<dbReference type="PANTHER" id="PTHR11685">
    <property type="entry name" value="RBR FAMILY RING FINGER AND IBR DOMAIN-CONTAINING"/>
    <property type="match status" value="1"/>
</dbReference>
<feature type="domain" description="RING-type" evidence="11">
    <location>
        <begin position="343"/>
        <end position="394"/>
    </location>
</feature>
<evidence type="ECO:0000313" key="13">
    <source>
        <dbReference type="EMBL" id="CAF0803734.1"/>
    </source>
</evidence>
<evidence type="ECO:0000256" key="2">
    <source>
        <dbReference type="ARBA" id="ARBA00012251"/>
    </source>
</evidence>
<comment type="caution">
    <text evidence="14">The sequence shown here is derived from an EMBL/GenBank/DDBJ whole genome shotgun (WGS) entry which is preliminary data.</text>
</comment>
<evidence type="ECO:0000256" key="3">
    <source>
        <dbReference type="ARBA" id="ARBA00022679"/>
    </source>
</evidence>
<keyword evidence="10" id="KW-0472">Membrane</keyword>
<accession>A0A814VKU2</accession>
<evidence type="ECO:0000256" key="9">
    <source>
        <dbReference type="PROSITE-ProRule" id="PRU00175"/>
    </source>
</evidence>
<dbReference type="GO" id="GO:0016567">
    <property type="term" value="P:protein ubiquitination"/>
    <property type="evidence" value="ECO:0007669"/>
    <property type="project" value="InterPro"/>
</dbReference>